<keyword evidence="2" id="KW-1185">Reference proteome</keyword>
<dbReference type="Proteomes" id="UP000765509">
    <property type="component" value="Unassembled WGS sequence"/>
</dbReference>
<dbReference type="AlphaFoldDB" id="A0A9Q3HW68"/>
<accession>A0A9Q3HW68</accession>
<evidence type="ECO:0000313" key="1">
    <source>
        <dbReference type="EMBL" id="MBW0518472.1"/>
    </source>
</evidence>
<gene>
    <name evidence="1" type="ORF">O181_058187</name>
</gene>
<name>A0A9Q3HW68_9BASI</name>
<dbReference type="EMBL" id="AVOT02026666">
    <property type="protein sequence ID" value="MBW0518472.1"/>
    <property type="molecule type" value="Genomic_DNA"/>
</dbReference>
<reference evidence="1" key="1">
    <citation type="submission" date="2021-03" db="EMBL/GenBank/DDBJ databases">
        <title>Draft genome sequence of rust myrtle Austropuccinia psidii MF-1, a brazilian biotype.</title>
        <authorList>
            <person name="Quecine M.C."/>
            <person name="Pachon D.M.R."/>
            <person name="Bonatelli M.L."/>
            <person name="Correr F.H."/>
            <person name="Franceschini L.M."/>
            <person name="Leite T.F."/>
            <person name="Margarido G.R.A."/>
            <person name="Almeida C.A."/>
            <person name="Ferrarezi J.A."/>
            <person name="Labate C.A."/>
        </authorList>
    </citation>
    <scope>NUCLEOTIDE SEQUENCE</scope>
    <source>
        <strain evidence="1">MF-1</strain>
    </source>
</reference>
<evidence type="ECO:0000313" key="2">
    <source>
        <dbReference type="Proteomes" id="UP000765509"/>
    </source>
</evidence>
<comment type="caution">
    <text evidence="1">The sequence shown here is derived from an EMBL/GenBank/DDBJ whole genome shotgun (WGS) entry which is preliminary data.</text>
</comment>
<sequence>MDTPKGEDLILVFDIINHFNPSIDFRKELMTFNTDNKDYNYPSNSSSNNLSSSNTCAALVSDSRTPSFSTSVHSPCLNSHHSLLSSGDEVFHEIKDVGEDNSIFSLHLFHWNVDLPP</sequence>
<organism evidence="1 2">
    <name type="scientific">Austropuccinia psidii MF-1</name>
    <dbReference type="NCBI Taxonomy" id="1389203"/>
    <lineage>
        <taxon>Eukaryota</taxon>
        <taxon>Fungi</taxon>
        <taxon>Dikarya</taxon>
        <taxon>Basidiomycota</taxon>
        <taxon>Pucciniomycotina</taxon>
        <taxon>Pucciniomycetes</taxon>
        <taxon>Pucciniales</taxon>
        <taxon>Sphaerophragmiaceae</taxon>
        <taxon>Austropuccinia</taxon>
    </lineage>
</organism>
<proteinExistence type="predicted"/>
<protein>
    <submittedName>
        <fullName evidence="1">Uncharacterized protein</fullName>
    </submittedName>
</protein>
<dbReference type="OrthoDB" id="2684341at2759"/>